<keyword evidence="4" id="KW-0223">Dioxygenase</keyword>
<dbReference type="SUPFAM" id="SSF51197">
    <property type="entry name" value="Clavaminate synthase-like"/>
    <property type="match status" value="1"/>
</dbReference>
<dbReference type="InterPro" id="IPR042098">
    <property type="entry name" value="TauD-like_sf"/>
</dbReference>
<dbReference type="GO" id="GO:0005737">
    <property type="term" value="C:cytoplasm"/>
    <property type="evidence" value="ECO:0007669"/>
    <property type="project" value="TreeGrafter"/>
</dbReference>
<accession>A0AAN7ZY42</accession>
<evidence type="ECO:0000259" key="7">
    <source>
        <dbReference type="Pfam" id="PF02668"/>
    </source>
</evidence>
<evidence type="ECO:0000313" key="8">
    <source>
        <dbReference type="EMBL" id="KAK5695218.1"/>
    </source>
</evidence>
<dbReference type="GO" id="GO:0016706">
    <property type="term" value="F:2-oxoglutarate-dependent dioxygenase activity"/>
    <property type="evidence" value="ECO:0007669"/>
    <property type="project" value="TreeGrafter"/>
</dbReference>
<organism evidence="8 9">
    <name type="scientific">Elasticomyces elasticus</name>
    <dbReference type="NCBI Taxonomy" id="574655"/>
    <lineage>
        <taxon>Eukaryota</taxon>
        <taxon>Fungi</taxon>
        <taxon>Dikarya</taxon>
        <taxon>Ascomycota</taxon>
        <taxon>Pezizomycotina</taxon>
        <taxon>Dothideomycetes</taxon>
        <taxon>Dothideomycetidae</taxon>
        <taxon>Mycosphaerellales</taxon>
        <taxon>Teratosphaeriaceae</taxon>
        <taxon>Elasticomyces</taxon>
    </lineage>
</organism>
<evidence type="ECO:0000313" key="9">
    <source>
        <dbReference type="Proteomes" id="UP001310594"/>
    </source>
</evidence>
<evidence type="ECO:0000256" key="6">
    <source>
        <dbReference type="ARBA" id="ARBA00023004"/>
    </source>
</evidence>
<name>A0AAN7ZY42_9PEZI</name>
<dbReference type="EMBL" id="JAVRQU010000014">
    <property type="protein sequence ID" value="KAK5695218.1"/>
    <property type="molecule type" value="Genomic_DNA"/>
</dbReference>
<keyword evidence="5" id="KW-0560">Oxidoreductase</keyword>
<feature type="domain" description="TauD/TfdA-like" evidence="7">
    <location>
        <begin position="132"/>
        <end position="401"/>
    </location>
</feature>
<dbReference type="Proteomes" id="UP001310594">
    <property type="component" value="Unassembled WGS sequence"/>
</dbReference>
<reference evidence="8" key="1">
    <citation type="submission" date="2023-08" db="EMBL/GenBank/DDBJ databases">
        <title>Black Yeasts Isolated from many extreme environments.</title>
        <authorList>
            <person name="Coleine C."/>
            <person name="Stajich J.E."/>
            <person name="Selbmann L."/>
        </authorList>
    </citation>
    <scope>NUCLEOTIDE SEQUENCE</scope>
    <source>
        <strain evidence="8">CCFEE 5810</strain>
    </source>
</reference>
<evidence type="ECO:0000256" key="1">
    <source>
        <dbReference type="ARBA" id="ARBA00001954"/>
    </source>
</evidence>
<dbReference type="PANTHER" id="PTHR30468:SF28">
    <property type="entry name" value="ALPHA-KETOGLUTARATE-DEPENDENT TAURINE DIOXYGENASE (AFU_ORTHOLOGUE AFUA_8G02210)-RELATED"/>
    <property type="match status" value="1"/>
</dbReference>
<dbReference type="FunFam" id="3.60.130.10:FF:000003">
    <property type="entry name" value="Alpha-ketoglutarate-dependent taurine dioxygenase"/>
    <property type="match status" value="1"/>
</dbReference>
<dbReference type="InterPro" id="IPR003819">
    <property type="entry name" value="TauD/TfdA-like"/>
</dbReference>
<comment type="similarity">
    <text evidence="2">Belongs to the TfdA dioxygenase family.</text>
</comment>
<comment type="cofactor">
    <cofactor evidence="1">
        <name>Fe(2+)</name>
        <dbReference type="ChEBI" id="CHEBI:29033"/>
    </cofactor>
</comment>
<evidence type="ECO:0000256" key="2">
    <source>
        <dbReference type="ARBA" id="ARBA00005896"/>
    </source>
</evidence>
<dbReference type="PANTHER" id="PTHR30468">
    <property type="entry name" value="ALPHA-KETOGLUTARATE-DEPENDENT SULFONATE DIOXYGENASE"/>
    <property type="match status" value="1"/>
</dbReference>
<evidence type="ECO:0000256" key="4">
    <source>
        <dbReference type="ARBA" id="ARBA00022964"/>
    </source>
</evidence>
<keyword evidence="6" id="KW-0408">Iron</keyword>
<dbReference type="AlphaFoldDB" id="A0AAN7ZY42"/>
<gene>
    <name evidence="8" type="ORF">LTR97_008724</name>
</gene>
<evidence type="ECO:0000256" key="3">
    <source>
        <dbReference type="ARBA" id="ARBA00022723"/>
    </source>
</evidence>
<comment type="caution">
    <text evidence="8">The sequence shown here is derived from an EMBL/GenBank/DDBJ whole genome shotgun (WGS) entry which is preliminary data.</text>
</comment>
<proteinExistence type="inferred from homology"/>
<dbReference type="Gene3D" id="3.60.130.10">
    <property type="entry name" value="Clavaminate synthase-like"/>
    <property type="match status" value="1"/>
</dbReference>
<dbReference type="InterPro" id="IPR051323">
    <property type="entry name" value="AtsK-like"/>
</dbReference>
<protein>
    <recommendedName>
        <fullName evidence="7">TauD/TfdA-like domain-containing protein</fullName>
    </recommendedName>
</protein>
<keyword evidence="3" id="KW-0479">Metal-binding</keyword>
<evidence type="ECO:0000256" key="5">
    <source>
        <dbReference type="ARBA" id="ARBA00023002"/>
    </source>
</evidence>
<dbReference type="Pfam" id="PF02668">
    <property type="entry name" value="TauD"/>
    <property type="match status" value="1"/>
</dbReference>
<sequence length="426" mass="48009">MATTTVTEIASRETFPFKVQDKPTYTKVPGGWEASHKGYKWFTGTVPNDDFVPPQDFEISQQSEKVSINAKGQTELPQKLNVDYNNYKYESLLAHTTLTKELPYEAYDHVDCAGRADPEKKSLFDAITSKTNMTPIIGTEVRGVQLSALTSEQRDELSLWAAERGVLVFRDQDFVDQSPEFLKQYGSHFGRLHVHSFGSHVKGHPEILSNLRDSDKTVFDSFSAGMLTTTRWHSDMTYEANPMGTTFLAALSVPDCGGDTLYLNSMAAYDALSTPMKAFLDNLDAIHSGARQSVHGKKKSPYRRDLVESIHPIVRVHPVTGRKALWFPPEYVSGIVGLKREESDAITDMLYRHLQGSLDFHTRVKWDNKTVVVYDNRMVMHSVVLDYPLGPGEKRHHIRITPQAERPIPVRERKAGEGDMVYDPTG</sequence>
<dbReference type="GO" id="GO:0046872">
    <property type="term" value="F:metal ion binding"/>
    <property type="evidence" value="ECO:0007669"/>
    <property type="project" value="UniProtKB-KW"/>
</dbReference>